<protein>
    <recommendedName>
        <fullName evidence="5">mRNA interferase MazF</fullName>
    </recommendedName>
</protein>
<dbReference type="EMBL" id="BONH01000102">
    <property type="protein sequence ID" value="GIG03294.1"/>
    <property type="molecule type" value="Genomic_DNA"/>
</dbReference>
<gene>
    <name evidence="3" type="ORF">Cci01nite_83870</name>
</gene>
<evidence type="ECO:0000256" key="1">
    <source>
        <dbReference type="ARBA" id="ARBA00007521"/>
    </source>
</evidence>
<dbReference type="GO" id="GO:0004521">
    <property type="term" value="F:RNA endonuclease activity"/>
    <property type="evidence" value="ECO:0007669"/>
    <property type="project" value="TreeGrafter"/>
</dbReference>
<evidence type="ECO:0000256" key="2">
    <source>
        <dbReference type="ARBA" id="ARBA00022649"/>
    </source>
</evidence>
<evidence type="ECO:0000313" key="3">
    <source>
        <dbReference type="EMBL" id="GIG03294.1"/>
    </source>
</evidence>
<dbReference type="InterPro" id="IPR011067">
    <property type="entry name" value="Plasmid_toxin/cell-grow_inhib"/>
</dbReference>
<dbReference type="Pfam" id="PF02452">
    <property type="entry name" value="PemK_toxin"/>
    <property type="match status" value="1"/>
</dbReference>
<evidence type="ECO:0008006" key="5">
    <source>
        <dbReference type="Google" id="ProtNLM"/>
    </source>
</evidence>
<reference evidence="3 4" key="1">
    <citation type="submission" date="2021-01" db="EMBL/GenBank/DDBJ databases">
        <title>Whole genome shotgun sequence of Catellatospora citrea NBRC 14495.</title>
        <authorList>
            <person name="Komaki H."/>
            <person name="Tamura T."/>
        </authorList>
    </citation>
    <scope>NUCLEOTIDE SEQUENCE [LARGE SCALE GENOMIC DNA]</scope>
    <source>
        <strain evidence="3 4">NBRC 14495</strain>
    </source>
</reference>
<accession>A0A8J3KTT0</accession>
<comment type="similarity">
    <text evidence="1">Belongs to the PemK/MazF family.</text>
</comment>
<sequence length="116" mass="12717">MTPARRPQVAPWQVWWVQFNPQVGHEQAGERPAIVVGSALACSLPNGLALVVPCTTTNRQLVWQPAVILAGRAGFAMCDQVKAVSTDRLVRRHQAVLRKAEREAIAFALRQLVATP</sequence>
<proteinExistence type="inferred from homology"/>
<dbReference type="RefSeq" id="WP_120318293.1">
    <property type="nucleotide sequence ID" value="NZ_RAPR01000001.1"/>
</dbReference>
<name>A0A8J3KTT0_9ACTN</name>
<dbReference type="GO" id="GO:0016075">
    <property type="term" value="P:rRNA catabolic process"/>
    <property type="evidence" value="ECO:0007669"/>
    <property type="project" value="TreeGrafter"/>
</dbReference>
<dbReference type="Gene3D" id="2.30.30.110">
    <property type="match status" value="1"/>
</dbReference>
<evidence type="ECO:0000313" key="4">
    <source>
        <dbReference type="Proteomes" id="UP000659904"/>
    </source>
</evidence>
<dbReference type="InterPro" id="IPR003477">
    <property type="entry name" value="PemK-like"/>
</dbReference>
<dbReference type="AlphaFoldDB" id="A0A8J3KTT0"/>
<keyword evidence="4" id="KW-1185">Reference proteome</keyword>
<comment type="caution">
    <text evidence="3">The sequence shown here is derived from an EMBL/GenBank/DDBJ whole genome shotgun (WGS) entry which is preliminary data.</text>
</comment>
<dbReference type="PANTHER" id="PTHR33988">
    <property type="entry name" value="ENDORIBONUCLEASE MAZF-RELATED"/>
    <property type="match status" value="1"/>
</dbReference>
<keyword evidence="2" id="KW-1277">Toxin-antitoxin system</keyword>
<dbReference type="SUPFAM" id="SSF50118">
    <property type="entry name" value="Cell growth inhibitor/plasmid maintenance toxic component"/>
    <property type="match status" value="1"/>
</dbReference>
<dbReference type="GO" id="GO:0003677">
    <property type="term" value="F:DNA binding"/>
    <property type="evidence" value="ECO:0007669"/>
    <property type="project" value="InterPro"/>
</dbReference>
<dbReference type="Proteomes" id="UP000659904">
    <property type="component" value="Unassembled WGS sequence"/>
</dbReference>
<organism evidence="3 4">
    <name type="scientific">Catellatospora citrea</name>
    <dbReference type="NCBI Taxonomy" id="53366"/>
    <lineage>
        <taxon>Bacteria</taxon>
        <taxon>Bacillati</taxon>
        <taxon>Actinomycetota</taxon>
        <taxon>Actinomycetes</taxon>
        <taxon>Micromonosporales</taxon>
        <taxon>Micromonosporaceae</taxon>
        <taxon>Catellatospora</taxon>
    </lineage>
</organism>
<dbReference type="GO" id="GO:0006402">
    <property type="term" value="P:mRNA catabolic process"/>
    <property type="evidence" value="ECO:0007669"/>
    <property type="project" value="TreeGrafter"/>
</dbReference>